<protein>
    <submittedName>
        <fullName evidence="1">Uncharacterized protein</fullName>
    </submittedName>
</protein>
<name>A0ABU7CP57_9TELE</name>
<evidence type="ECO:0000313" key="1">
    <source>
        <dbReference type="EMBL" id="MED6264472.1"/>
    </source>
</evidence>
<proteinExistence type="predicted"/>
<organism evidence="1 2">
    <name type="scientific">Characodon lateralis</name>
    <dbReference type="NCBI Taxonomy" id="208331"/>
    <lineage>
        <taxon>Eukaryota</taxon>
        <taxon>Metazoa</taxon>
        <taxon>Chordata</taxon>
        <taxon>Craniata</taxon>
        <taxon>Vertebrata</taxon>
        <taxon>Euteleostomi</taxon>
        <taxon>Actinopterygii</taxon>
        <taxon>Neopterygii</taxon>
        <taxon>Teleostei</taxon>
        <taxon>Neoteleostei</taxon>
        <taxon>Acanthomorphata</taxon>
        <taxon>Ovalentaria</taxon>
        <taxon>Atherinomorphae</taxon>
        <taxon>Cyprinodontiformes</taxon>
        <taxon>Goodeidae</taxon>
        <taxon>Characodon</taxon>
    </lineage>
</organism>
<reference evidence="1 2" key="1">
    <citation type="submission" date="2021-06" db="EMBL/GenBank/DDBJ databases">
        <authorList>
            <person name="Palmer J.M."/>
        </authorList>
    </citation>
    <scope>NUCLEOTIDE SEQUENCE [LARGE SCALE GENOMIC DNA]</scope>
    <source>
        <strain evidence="1 2">CL_MEX2019</strain>
        <tissue evidence="1">Muscle</tissue>
    </source>
</reference>
<sequence length="199" mass="21622">MYLTASYQCSFVQGLARVKSSIRKKNVASRQQLSQPNCLNLSADELHLSSVDFLRPVAPCGGEKLAAGSDPPWVSSMDKNNDVKRLGSKTYDQADVSIVLNPSLTNLKDIARGKRLSPLCTHYDSSCDHTLVFSLGTTVPQSKNMIVRLIGLATCPGCTPPLARRPLEIDTSTVEPSTFLFFGKSVTIGTTVHPIKQIN</sequence>
<evidence type="ECO:0000313" key="2">
    <source>
        <dbReference type="Proteomes" id="UP001352852"/>
    </source>
</evidence>
<keyword evidence="2" id="KW-1185">Reference proteome</keyword>
<dbReference type="Proteomes" id="UP001352852">
    <property type="component" value="Unassembled WGS sequence"/>
</dbReference>
<dbReference type="EMBL" id="JAHUTJ010001181">
    <property type="protein sequence ID" value="MED6264472.1"/>
    <property type="molecule type" value="Genomic_DNA"/>
</dbReference>
<accession>A0ABU7CP57</accession>
<gene>
    <name evidence="1" type="ORF">CHARACLAT_015303</name>
</gene>
<comment type="caution">
    <text evidence="1">The sequence shown here is derived from an EMBL/GenBank/DDBJ whole genome shotgun (WGS) entry which is preliminary data.</text>
</comment>